<evidence type="ECO:0000313" key="1">
    <source>
        <dbReference type="EMBL" id="CAF2262854.1"/>
    </source>
</evidence>
<sequence length="112" mass="12575">MMYKTKQKTFFSCYTFAFGAPYILSEKFLCSDNIIIQNVSSQKISAMLAALTPSLVKTMPLEQPSLATSNNNTINSGMANSSANIRSNASSFGWGSRERKMEENWRMQNRNV</sequence>
<name>A0A817AVY9_9BILA</name>
<dbReference type="AlphaFoldDB" id="A0A817AVY9"/>
<protein>
    <submittedName>
        <fullName evidence="1">Uncharacterized protein</fullName>
    </submittedName>
</protein>
<evidence type="ECO:0000313" key="2">
    <source>
        <dbReference type="Proteomes" id="UP000663824"/>
    </source>
</evidence>
<gene>
    <name evidence="1" type="ORF">MBJ925_LOCUS38764</name>
</gene>
<dbReference type="Proteomes" id="UP000663824">
    <property type="component" value="Unassembled WGS sequence"/>
</dbReference>
<organism evidence="1 2">
    <name type="scientific">Rotaria magnacalcarata</name>
    <dbReference type="NCBI Taxonomy" id="392030"/>
    <lineage>
        <taxon>Eukaryota</taxon>
        <taxon>Metazoa</taxon>
        <taxon>Spiralia</taxon>
        <taxon>Gnathifera</taxon>
        <taxon>Rotifera</taxon>
        <taxon>Eurotatoria</taxon>
        <taxon>Bdelloidea</taxon>
        <taxon>Philodinida</taxon>
        <taxon>Philodinidae</taxon>
        <taxon>Rotaria</taxon>
    </lineage>
</organism>
<proteinExistence type="predicted"/>
<accession>A0A817AVY9</accession>
<comment type="caution">
    <text evidence="1">The sequence shown here is derived from an EMBL/GenBank/DDBJ whole genome shotgun (WGS) entry which is preliminary data.</text>
</comment>
<reference evidence="1" key="1">
    <citation type="submission" date="2021-02" db="EMBL/GenBank/DDBJ databases">
        <authorList>
            <person name="Nowell W R."/>
        </authorList>
    </citation>
    <scope>NUCLEOTIDE SEQUENCE</scope>
</reference>
<dbReference type="EMBL" id="CAJNRE010021768">
    <property type="protein sequence ID" value="CAF2262854.1"/>
    <property type="molecule type" value="Genomic_DNA"/>
</dbReference>